<feature type="transmembrane region" description="Helical" evidence="1">
    <location>
        <begin position="7"/>
        <end position="26"/>
    </location>
</feature>
<keyword evidence="1" id="KW-0812">Transmembrane</keyword>
<evidence type="ECO:0000256" key="1">
    <source>
        <dbReference type="SAM" id="Phobius"/>
    </source>
</evidence>
<evidence type="ECO:0000313" key="3">
    <source>
        <dbReference type="Proteomes" id="UP001597568"/>
    </source>
</evidence>
<dbReference type="EMBL" id="JBHUOR010000012">
    <property type="protein sequence ID" value="MFD2867314.1"/>
    <property type="molecule type" value="Genomic_DNA"/>
</dbReference>
<feature type="transmembrane region" description="Helical" evidence="1">
    <location>
        <begin position="32"/>
        <end position="50"/>
    </location>
</feature>
<accession>A0ABW5XWG6</accession>
<organism evidence="2 3">
    <name type="scientific">Kurthia populi</name>
    <dbReference type="NCBI Taxonomy" id="1562132"/>
    <lineage>
        <taxon>Bacteria</taxon>
        <taxon>Bacillati</taxon>
        <taxon>Bacillota</taxon>
        <taxon>Bacilli</taxon>
        <taxon>Bacillales</taxon>
        <taxon>Caryophanaceae</taxon>
        <taxon>Kurthia</taxon>
    </lineage>
</organism>
<evidence type="ECO:0000313" key="2">
    <source>
        <dbReference type="EMBL" id="MFD2867314.1"/>
    </source>
</evidence>
<reference evidence="3" key="1">
    <citation type="journal article" date="2019" name="Int. J. Syst. Evol. Microbiol.">
        <title>The Global Catalogue of Microorganisms (GCM) 10K type strain sequencing project: providing services to taxonomists for standard genome sequencing and annotation.</title>
        <authorList>
            <consortium name="The Broad Institute Genomics Platform"/>
            <consortium name="The Broad Institute Genome Sequencing Center for Infectious Disease"/>
            <person name="Wu L."/>
            <person name="Ma J."/>
        </authorList>
    </citation>
    <scope>NUCLEOTIDE SEQUENCE [LARGE SCALE GENOMIC DNA]</scope>
    <source>
        <strain evidence="3">KCTC 33522</strain>
    </source>
</reference>
<sequence length="58" mass="6744">MKHIAAAIYLSFAFLFIFLQSFEGYYTTSGTYVIIALFFVLAGIYFIRIVRDFFKGLK</sequence>
<keyword evidence="3" id="KW-1185">Reference proteome</keyword>
<dbReference type="Proteomes" id="UP001597568">
    <property type="component" value="Unassembled WGS sequence"/>
</dbReference>
<protein>
    <submittedName>
        <fullName evidence="2">Uncharacterized protein</fullName>
    </submittedName>
</protein>
<comment type="caution">
    <text evidence="2">The sequence shown here is derived from an EMBL/GenBank/DDBJ whole genome shotgun (WGS) entry which is preliminary data.</text>
</comment>
<keyword evidence="1" id="KW-0472">Membrane</keyword>
<gene>
    <name evidence="2" type="ORF">ACFSY7_02205</name>
</gene>
<proteinExistence type="predicted"/>
<keyword evidence="1" id="KW-1133">Transmembrane helix</keyword>
<name>A0ABW5XWG6_9BACL</name>
<dbReference type="RefSeq" id="WP_380146645.1">
    <property type="nucleotide sequence ID" value="NZ_JBHUOR010000012.1"/>
</dbReference>